<dbReference type="GO" id="GO:0007018">
    <property type="term" value="P:microtubule-based movement"/>
    <property type="evidence" value="ECO:0007669"/>
    <property type="project" value="InterPro"/>
</dbReference>
<dbReference type="Ensembl" id="ENSSSCT00025094298.1">
    <property type="protein sequence ID" value="ENSSSCP00025041408.1"/>
    <property type="gene ID" value="ENSSSCG00025068604.1"/>
</dbReference>
<dbReference type="Ensembl" id="ENSSSCT00055004764.1">
    <property type="protein sequence ID" value="ENSSSCP00055003688.1"/>
    <property type="gene ID" value="ENSSSCG00055002484.1"/>
</dbReference>
<proteinExistence type="predicted"/>
<dbReference type="Proteomes" id="UP000694727">
    <property type="component" value="Unplaced"/>
</dbReference>
<sequence length="460" mass="53016">MSSEQDKSPSKEKFKTPGRFLPPLSMDKAASKEKSKMPVRILPQLAMVSTKPQWQQTAPSFHLNVKQDDDIPEQFSIKNEQSYAEYIQYFGKKGKLADQTDESQAGPSTSKTKSKSPHKGRENFRSTLVNVIMQQDAVLDSATSDESTLPKMTSSVIEKDVLRYYYYIHHGIDTDHVAPMEDSWLEHVLNLVPQHLKVLTNSILVLSDEMREDYLLSVKKSIVDFVLKDPREKEDDKKDEELPPHRVEMKILPKPWRKSFLAASSYIRDHLNAMNPTMLAVLDLWHSTFKKLRLVDVEEFHNRQDALELSTFQTIVMRHMETAKETLLKMWFPEVQNIYYQGNKKKLLPTGDSSAKLESFFNCAAALMTLQLQDLALVSMQDFTDLIAQPPDSVRAFEHPGFVMRLILDNDTIKFEPEFSDYIHILLNVYDVMIKAVSFVPRVETKLYSKWVSHKDILIA</sequence>
<dbReference type="PANTHER" id="PTHR22878">
    <property type="entry name" value="DYNEIN HEAVY CHAIN 6, AXONEMAL-LIKE-RELATED"/>
    <property type="match status" value="1"/>
</dbReference>
<dbReference type="GO" id="GO:0051959">
    <property type="term" value="F:dynein light intermediate chain binding"/>
    <property type="evidence" value="ECO:0007669"/>
    <property type="project" value="InterPro"/>
</dbReference>
<dbReference type="Ensembl" id="ENSSSCT00035033786.1">
    <property type="protein sequence ID" value="ENSSSCP00035013340.1"/>
    <property type="gene ID" value="ENSSSCG00035025649.1"/>
</dbReference>
<accession>A0A8D1JSD3</accession>
<dbReference type="PANTHER" id="PTHR22878:SF66">
    <property type="entry name" value="DYNEIN AXONEMAL HEAVY CHAIN 7"/>
    <property type="match status" value="1"/>
</dbReference>
<dbReference type="Proteomes" id="UP000694728">
    <property type="component" value="Unplaced"/>
</dbReference>
<dbReference type="Ensembl" id="ENSSSCT00045067879.1">
    <property type="protein sequence ID" value="ENSSSCP00045048247.1"/>
    <property type="gene ID" value="ENSSSCG00045039043.1"/>
</dbReference>
<dbReference type="GO" id="GO:0030286">
    <property type="term" value="C:dynein complex"/>
    <property type="evidence" value="ECO:0007669"/>
    <property type="project" value="InterPro"/>
</dbReference>
<dbReference type="Proteomes" id="UP000694724">
    <property type="component" value="Unplaced"/>
</dbReference>
<dbReference type="Proteomes" id="UP000694720">
    <property type="component" value="Unplaced"/>
</dbReference>
<organism evidence="2 3">
    <name type="scientific">Sus scrofa</name>
    <name type="common">Pig</name>
    <dbReference type="NCBI Taxonomy" id="9823"/>
    <lineage>
        <taxon>Eukaryota</taxon>
        <taxon>Metazoa</taxon>
        <taxon>Chordata</taxon>
        <taxon>Craniata</taxon>
        <taxon>Vertebrata</taxon>
        <taxon>Euteleostomi</taxon>
        <taxon>Mammalia</taxon>
        <taxon>Eutheria</taxon>
        <taxon>Laurasiatheria</taxon>
        <taxon>Artiodactyla</taxon>
        <taxon>Suina</taxon>
        <taxon>Suidae</taxon>
        <taxon>Sus</taxon>
    </lineage>
</organism>
<evidence type="ECO:0000256" key="1">
    <source>
        <dbReference type="SAM" id="MobiDB-lite"/>
    </source>
</evidence>
<protein>
    <recommendedName>
        <fullName evidence="4">Dynein axonemal heavy chain 7</fullName>
    </recommendedName>
</protein>
<feature type="region of interest" description="Disordered" evidence="1">
    <location>
        <begin position="97"/>
        <end position="121"/>
    </location>
</feature>
<name>A0A8D1JSD3_PIG</name>
<evidence type="ECO:0000313" key="2">
    <source>
        <dbReference type="Ensembl" id="ENSSSCP00045048247.1"/>
    </source>
</evidence>
<reference evidence="2" key="1">
    <citation type="submission" date="2025-05" db="UniProtKB">
        <authorList>
            <consortium name="Ensembl"/>
        </authorList>
    </citation>
    <scope>IDENTIFICATION</scope>
</reference>
<evidence type="ECO:0000313" key="3">
    <source>
        <dbReference type="Proteomes" id="UP000694728"/>
    </source>
</evidence>
<dbReference type="AlphaFoldDB" id="A0A8D1JSD3"/>
<feature type="compositionally biased region" description="Basic and acidic residues" evidence="1">
    <location>
        <begin position="1"/>
        <end position="15"/>
    </location>
</feature>
<dbReference type="GO" id="GO:0045505">
    <property type="term" value="F:dynein intermediate chain binding"/>
    <property type="evidence" value="ECO:0007669"/>
    <property type="project" value="InterPro"/>
</dbReference>
<dbReference type="InterPro" id="IPR026983">
    <property type="entry name" value="DHC"/>
</dbReference>
<feature type="region of interest" description="Disordered" evidence="1">
    <location>
        <begin position="1"/>
        <end position="36"/>
    </location>
</feature>
<evidence type="ECO:0008006" key="4">
    <source>
        <dbReference type="Google" id="ProtNLM"/>
    </source>
</evidence>